<gene>
    <name evidence="1" type="ORF">SSLN_LOCUS10828</name>
</gene>
<protein>
    <submittedName>
        <fullName evidence="1 3">Uncharacterized protein</fullName>
    </submittedName>
</protein>
<dbReference type="EMBL" id="UYSU01036116">
    <property type="protein sequence ID" value="VDL97213.1"/>
    <property type="molecule type" value="Genomic_DNA"/>
</dbReference>
<evidence type="ECO:0000313" key="1">
    <source>
        <dbReference type="EMBL" id="VDL97213.1"/>
    </source>
</evidence>
<name>A0A183T2Y0_SCHSO</name>
<keyword evidence="2" id="KW-1185">Reference proteome</keyword>
<dbReference type="Proteomes" id="UP000275846">
    <property type="component" value="Unassembled WGS sequence"/>
</dbReference>
<dbReference type="AlphaFoldDB" id="A0A183T2Y0"/>
<reference evidence="1 2" key="2">
    <citation type="submission" date="2018-11" db="EMBL/GenBank/DDBJ databases">
        <authorList>
            <consortium name="Pathogen Informatics"/>
        </authorList>
    </citation>
    <scope>NUCLEOTIDE SEQUENCE [LARGE SCALE GENOMIC DNA]</scope>
    <source>
        <strain evidence="1 2">NST_G2</strain>
    </source>
</reference>
<evidence type="ECO:0000313" key="3">
    <source>
        <dbReference type="WBParaSite" id="SSLN_0001124901-mRNA-1"/>
    </source>
</evidence>
<reference evidence="3" key="1">
    <citation type="submission" date="2016-06" db="UniProtKB">
        <authorList>
            <consortium name="WormBaseParasite"/>
        </authorList>
    </citation>
    <scope>IDENTIFICATION</scope>
</reference>
<dbReference type="WBParaSite" id="SSLN_0001124901-mRNA-1">
    <property type="protein sequence ID" value="SSLN_0001124901-mRNA-1"/>
    <property type="gene ID" value="SSLN_0001124901"/>
</dbReference>
<proteinExistence type="predicted"/>
<organism evidence="3">
    <name type="scientific">Schistocephalus solidus</name>
    <name type="common">Tapeworm</name>
    <dbReference type="NCBI Taxonomy" id="70667"/>
    <lineage>
        <taxon>Eukaryota</taxon>
        <taxon>Metazoa</taxon>
        <taxon>Spiralia</taxon>
        <taxon>Lophotrochozoa</taxon>
        <taxon>Platyhelminthes</taxon>
        <taxon>Cestoda</taxon>
        <taxon>Eucestoda</taxon>
        <taxon>Diphyllobothriidea</taxon>
        <taxon>Diphyllobothriidae</taxon>
        <taxon>Schistocephalus</taxon>
    </lineage>
</organism>
<accession>A0A183T2Y0</accession>
<evidence type="ECO:0000313" key="2">
    <source>
        <dbReference type="Proteomes" id="UP000275846"/>
    </source>
</evidence>
<sequence length="133" mass="15006">MANPGRTSRPIIFKAESHVTRRWDDFLLKHISDVALAAPDVHSTAATFFTNSSVQNTLFFQLASNFCYSYTESGLKVIPSRIFPSISSCHDKHRGISLLDIAGLFFLYVSFNRPITYLEQAFSQRHSADSKTQ</sequence>